<dbReference type="RefSeq" id="WP_157682902.1">
    <property type="nucleotide sequence ID" value="NZ_LT629757.1"/>
</dbReference>
<proteinExistence type="predicted"/>
<evidence type="ECO:0008006" key="9">
    <source>
        <dbReference type="Google" id="ProtNLM"/>
    </source>
</evidence>
<protein>
    <recommendedName>
        <fullName evidence="9">Lysylphosphatidylglycerol synthase TM region</fullName>
    </recommendedName>
</protein>
<feature type="transmembrane region" description="Helical" evidence="6">
    <location>
        <begin position="127"/>
        <end position="151"/>
    </location>
</feature>
<evidence type="ECO:0000256" key="4">
    <source>
        <dbReference type="ARBA" id="ARBA00022989"/>
    </source>
</evidence>
<dbReference type="Pfam" id="PF03706">
    <property type="entry name" value="LPG_synthase_TM"/>
    <property type="match status" value="1"/>
</dbReference>
<keyword evidence="3 6" id="KW-0812">Transmembrane</keyword>
<feature type="transmembrane region" description="Helical" evidence="6">
    <location>
        <begin position="12"/>
        <end position="41"/>
    </location>
</feature>
<feature type="transmembrane region" description="Helical" evidence="6">
    <location>
        <begin position="299"/>
        <end position="324"/>
    </location>
</feature>
<keyword evidence="5 6" id="KW-0472">Membrane</keyword>
<evidence type="ECO:0000256" key="2">
    <source>
        <dbReference type="ARBA" id="ARBA00022475"/>
    </source>
</evidence>
<dbReference type="GO" id="GO:0005886">
    <property type="term" value="C:plasma membrane"/>
    <property type="evidence" value="ECO:0007669"/>
    <property type="project" value="UniProtKB-SubCell"/>
</dbReference>
<evidence type="ECO:0000256" key="6">
    <source>
        <dbReference type="SAM" id="Phobius"/>
    </source>
</evidence>
<keyword evidence="2" id="KW-1003">Cell membrane</keyword>
<dbReference type="EMBL" id="LT629757">
    <property type="protein sequence ID" value="SDS93792.1"/>
    <property type="molecule type" value="Genomic_DNA"/>
</dbReference>
<evidence type="ECO:0000313" key="8">
    <source>
        <dbReference type="Proteomes" id="UP000198859"/>
    </source>
</evidence>
<accession>A0A1H1WA10</accession>
<evidence type="ECO:0000256" key="1">
    <source>
        <dbReference type="ARBA" id="ARBA00004651"/>
    </source>
</evidence>
<comment type="subcellular location">
    <subcellularLocation>
        <location evidence="1">Cell membrane</location>
        <topology evidence="1">Multi-pass membrane protein</topology>
    </subcellularLocation>
</comment>
<dbReference type="OrthoDB" id="5182677at2"/>
<sequence length="345" mass="35236">MSNRVSSAVSYLGRALLVAVVAGGGLWTATHGVAGVAWGAVVQVLAGVTPGNLAVLALVWVAGLLVYSTVLAHALPGLGMRRGLLLNLTGSAVSNVMPLGGAAGSALNWRMLRSWGHSHQAFARYFVVTNALDVLTKLVLPPVAVVALLVLSVHVPTTVWAVVTGCVLALLLAAAVPAWVGRLAPAPEATGASGSSRLARLRAQTVEVVAGVREVMARDWQWLVPASFAYLAAQVLLLSLSLHAVGLAAPLALVVMAAAIERVASLAPITPAGTGIAELGAVTWLVVNGLDPVAVVAGVLLYRVFLVALEIPVGGLMLTGWAAWRRSAARTVGAHARAAAPARVA</sequence>
<dbReference type="InterPro" id="IPR022791">
    <property type="entry name" value="L-PG_synthase/AglD"/>
</dbReference>
<feature type="transmembrane region" description="Helical" evidence="6">
    <location>
        <begin position="158"/>
        <end position="180"/>
    </location>
</feature>
<gene>
    <name evidence="7" type="ORF">SAMN04488570_3085</name>
</gene>
<evidence type="ECO:0000256" key="3">
    <source>
        <dbReference type="ARBA" id="ARBA00022692"/>
    </source>
</evidence>
<dbReference type="STRING" id="642780.SAMN04488570_3085"/>
<keyword evidence="8" id="KW-1185">Reference proteome</keyword>
<evidence type="ECO:0000256" key="5">
    <source>
        <dbReference type="ARBA" id="ARBA00023136"/>
    </source>
</evidence>
<feature type="transmembrane region" description="Helical" evidence="6">
    <location>
        <begin position="266"/>
        <end position="287"/>
    </location>
</feature>
<evidence type="ECO:0000313" key="7">
    <source>
        <dbReference type="EMBL" id="SDS93792.1"/>
    </source>
</evidence>
<feature type="transmembrane region" description="Helical" evidence="6">
    <location>
        <begin position="53"/>
        <end position="72"/>
    </location>
</feature>
<keyword evidence="4 6" id="KW-1133">Transmembrane helix</keyword>
<dbReference type="AlphaFoldDB" id="A0A1H1WA10"/>
<feature type="transmembrane region" description="Helical" evidence="6">
    <location>
        <begin position="228"/>
        <end position="254"/>
    </location>
</feature>
<name>A0A1H1WA10_9ACTN</name>
<organism evidence="7 8">
    <name type="scientific">Nocardioides scoriae</name>
    <dbReference type="NCBI Taxonomy" id="642780"/>
    <lineage>
        <taxon>Bacteria</taxon>
        <taxon>Bacillati</taxon>
        <taxon>Actinomycetota</taxon>
        <taxon>Actinomycetes</taxon>
        <taxon>Propionibacteriales</taxon>
        <taxon>Nocardioidaceae</taxon>
        <taxon>Nocardioides</taxon>
    </lineage>
</organism>
<feature type="transmembrane region" description="Helical" evidence="6">
    <location>
        <begin position="84"/>
        <end position="107"/>
    </location>
</feature>
<dbReference type="Proteomes" id="UP000198859">
    <property type="component" value="Chromosome I"/>
</dbReference>
<reference evidence="8" key="1">
    <citation type="submission" date="2016-10" db="EMBL/GenBank/DDBJ databases">
        <authorList>
            <person name="Varghese N."/>
            <person name="Submissions S."/>
        </authorList>
    </citation>
    <scope>NUCLEOTIDE SEQUENCE [LARGE SCALE GENOMIC DNA]</scope>
    <source>
        <strain evidence="8">DSM 22127</strain>
    </source>
</reference>